<proteinExistence type="predicted"/>
<accession>A0ACC1XPU9</accession>
<evidence type="ECO:0000313" key="1">
    <source>
        <dbReference type="EMBL" id="KAJ4713526.1"/>
    </source>
</evidence>
<sequence>MDAMGDDVAEDWINQLPDEILVGIISRLSLEEAARTSVLSTRWKYLWTFTPSLNFHPPRGMWKVLNKQDENEKLVKRFKYICWVNRVLELHRGWNIDELRVFYELYDSHERTITSWIRAAISKGVQKLELNLRAAWLNQQYRFPQELSSISSLRSLSLTGVNLTPEIIESLVHNCPLLERLCVANSEPLLGLRVVVSSIRLKHLIIERSFSKGEFEISAPSLLSFKYYGSRIKLNIRNVPQLVDVSMGGYHLSNLIPPFINYLTQLETLELHFHLCEDNTRSPLCELPKLRHLTLSVCASGADNLFVLTHMIRACPFLLKFTLKFLFLGHRIEREIQQFPKCAHEHLKVVEFIGFVGHSIDLELAFYLLENSISLEKMIIDPTSPFSRGTYWEFEDCEEKEEGKKAARVRARKLEEKVPQGVELVIC</sequence>
<keyword evidence="2" id="KW-1185">Reference proteome</keyword>
<comment type="caution">
    <text evidence="1">The sequence shown here is derived from an EMBL/GenBank/DDBJ whole genome shotgun (WGS) entry which is preliminary data.</text>
</comment>
<dbReference type="Proteomes" id="UP001164539">
    <property type="component" value="Chromosome 8"/>
</dbReference>
<name>A0ACC1XPU9_MELAZ</name>
<reference evidence="1 2" key="1">
    <citation type="journal article" date="2023" name="Science">
        <title>Complex scaffold remodeling in plant triterpene biosynthesis.</title>
        <authorList>
            <person name="De La Pena R."/>
            <person name="Hodgson H."/>
            <person name="Liu J.C."/>
            <person name="Stephenson M.J."/>
            <person name="Martin A.C."/>
            <person name="Owen C."/>
            <person name="Harkess A."/>
            <person name="Leebens-Mack J."/>
            <person name="Jimenez L.E."/>
            <person name="Osbourn A."/>
            <person name="Sattely E.S."/>
        </authorList>
    </citation>
    <scope>NUCLEOTIDE SEQUENCE [LARGE SCALE GENOMIC DNA]</scope>
    <source>
        <strain evidence="2">cv. JPN11</strain>
        <tissue evidence="1">Leaf</tissue>
    </source>
</reference>
<evidence type="ECO:0000313" key="2">
    <source>
        <dbReference type="Proteomes" id="UP001164539"/>
    </source>
</evidence>
<gene>
    <name evidence="1" type="ORF">OWV82_015608</name>
</gene>
<organism evidence="1 2">
    <name type="scientific">Melia azedarach</name>
    <name type="common">Chinaberry tree</name>
    <dbReference type="NCBI Taxonomy" id="155640"/>
    <lineage>
        <taxon>Eukaryota</taxon>
        <taxon>Viridiplantae</taxon>
        <taxon>Streptophyta</taxon>
        <taxon>Embryophyta</taxon>
        <taxon>Tracheophyta</taxon>
        <taxon>Spermatophyta</taxon>
        <taxon>Magnoliopsida</taxon>
        <taxon>eudicotyledons</taxon>
        <taxon>Gunneridae</taxon>
        <taxon>Pentapetalae</taxon>
        <taxon>rosids</taxon>
        <taxon>malvids</taxon>
        <taxon>Sapindales</taxon>
        <taxon>Meliaceae</taxon>
        <taxon>Melia</taxon>
    </lineage>
</organism>
<dbReference type="EMBL" id="CM051401">
    <property type="protein sequence ID" value="KAJ4713526.1"/>
    <property type="molecule type" value="Genomic_DNA"/>
</dbReference>
<protein>
    <submittedName>
        <fullName evidence="1">FBD-associated F-box protein</fullName>
    </submittedName>
</protein>